<accession>A0A3R7JXY8</accession>
<organism evidence="2 3">
    <name type="scientific">Trypanosoma conorhini</name>
    <dbReference type="NCBI Taxonomy" id="83891"/>
    <lineage>
        <taxon>Eukaryota</taxon>
        <taxon>Discoba</taxon>
        <taxon>Euglenozoa</taxon>
        <taxon>Kinetoplastea</taxon>
        <taxon>Metakinetoplastina</taxon>
        <taxon>Trypanosomatida</taxon>
        <taxon>Trypanosomatidae</taxon>
        <taxon>Trypanosoma</taxon>
    </lineage>
</organism>
<sequence length="564" mass="59943">MELPQVVFDGFEPTGLGDAGHKQNADGNQAEASTRLAGASPIAALTAGEQASEDAEVNDARMPAETPETPQVREANKNVPLSEDAPVELVRVCFTPKYVVKAAMWVSGILSVPTELGGGWVQYKLKDESEELRQTLHGKDSIVANWRENCKEVSSSYMGMATLPLLRHVKALRDEVERARGIPLQLWPVDKLIQTREGRTCALHHTSFGTMLVGIRSRRDVDNSRNPEKKKGSGREKMSHAPDNEGSSHTTATCTSRSRTGSYAHVPAQAPCAGLAPTTGGLHREALSNMPPMMNARALGGVAPSAVYGAAPGSIIAPFPFMPEMPLSSNVPFQPNMMPTTMMVPFLPNGLRDTSFAERKEQPATVVPPPIFHSVPFSQLPMESRREAVTGAFSNVNRGDGRGVNPGPPPLPSFAAGDAVMSTSTYAFPVRNLATAPPVGTFPPASTSMPQTQLQPQLQPQPQQQQQQQFMLLQQGPGGVPVFVPVTSAPQPSSLLPPYGFPYAGNVGSPQVLVASPQPLLQDSSLPPPPPPPPPPPTGAPAAAVTNLSGGGPTPNYFYYVPAP</sequence>
<dbReference type="Proteomes" id="UP000284403">
    <property type="component" value="Unassembled WGS sequence"/>
</dbReference>
<feature type="compositionally biased region" description="Pro residues" evidence="1">
    <location>
        <begin position="526"/>
        <end position="539"/>
    </location>
</feature>
<feature type="compositionally biased region" description="Polar residues" evidence="1">
    <location>
        <begin position="245"/>
        <end position="261"/>
    </location>
</feature>
<feature type="compositionally biased region" description="Basic and acidic residues" evidence="1">
    <location>
        <begin position="217"/>
        <end position="243"/>
    </location>
</feature>
<evidence type="ECO:0000313" key="2">
    <source>
        <dbReference type="EMBL" id="RNE98655.1"/>
    </source>
</evidence>
<feature type="region of interest" description="Disordered" evidence="1">
    <location>
        <begin position="216"/>
        <end position="262"/>
    </location>
</feature>
<dbReference type="GeneID" id="40322793"/>
<dbReference type="OrthoDB" id="266014at2759"/>
<protein>
    <submittedName>
        <fullName evidence="2">Uncharacterized protein</fullName>
    </submittedName>
</protein>
<evidence type="ECO:0000256" key="1">
    <source>
        <dbReference type="SAM" id="MobiDB-lite"/>
    </source>
</evidence>
<dbReference type="RefSeq" id="XP_029223875.1">
    <property type="nucleotide sequence ID" value="XM_029376007.1"/>
</dbReference>
<comment type="caution">
    <text evidence="2">The sequence shown here is derived from an EMBL/GenBank/DDBJ whole genome shotgun (WGS) entry which is preliminary data.</text>
</comment>
<feature type="region of interest" description="Disordered" evidence="1">
    <location>
        <begin position="1"/>
        <end position="79"/>
    </location>
</feature>
<proteinExistence type="predicted"/>
<dbReference type="AlphaFoldDB" id="A0A3R7JXY8"/>
<feature type="region of interest" description="Disordered" evidence="1">
    <location>
        <begin position="438"/>
        <end position="468"/>
    </location>
</feature>
<keyword evidence="3" id="KW-1185">Reference proteome</keyword>
<name>A0A3R7JXY8_9TRYP</name>
<feature type="compositionally biased region" description="Low complexity" evidence="1">
    <location>
        <begin position="450"/>
        <end position="468"/>
    </location>
</feature>
<dbReference type="EMBL" id="MKKU01001017">
    <property type="protein sequence ID" value="RNE98655.1"/>
    <property type="molecule type" value="Genomic_DNA"/>
</dbReference>
<evidence type="ECO:0000313" key="3">
    <source>
        <dbReference type="Proteomes" id="UP000284403"/>
    </source>
</evidence>
<reference evidence="2 3" key="1">
    <citation type="journal article" date="2018" name="BMC Genomics">
        <title>Genomic comparison of Trypanosoma conorhini and Trypanosoma rangeli to Trypanosoma cruzi strains of high and low virulence.</title>
        <authorList>
            <person name="Bradwell K.R."/>
            <person name="Koparde V.N."/>
            <person name="Matveyev A.V."/>
            <person name="Serrano M.G."/>
            <person name="Alves J.M."/>
            <person name="Parikh H."/>
            <person name="Huang B."/>
            <person name="Lee V."/>
            <person name="Espinosa-Alvarez O."/>
            <person name="Ortiz P.A."/>
            <person name="Costa-Martins A.G."/>
            <person name="Teixeira M.M."/>
            <person name="Buck G.A."/>
        </authorList>
    </citation>
    <scope>NUCLEOTIDE SEQUENCE [LARGE SCALE GENOMIC DNA]</scope>
    <source>
        <strain evidence="2 3">025E</strain>
    </source>
</reference>
<feature type="region of interest" description="Disordered" evidence="1">
    <location>
        <begin position="519"/>
        <end position="554"/>
    </location>
</feature>
<gene>
    <name evidence="2" type="ORF">Tco025E_09182</name>
</gene>